<comment type="caution">
    <text evidence="3">The sequence shown here is derived from an EMBL/GenBank/DDBJ whole genome shotgun (WGS) entry which is preliminary data.</text>
</comment>
<feature type="compositionally biased region" description="Basic and acidic residues" evidence="1">
    <location>
        <begin position="22"/>
        <end position="42"/>
    </location>
</feature>
<keyword evidence="4" id="KW-1185">Reference proteome</keyword>
<evidence type="ECO:0000313" key="4">
    <source>
        <dbReference type="Proteomes" id="UP001139887"/>
    </source>
</evidence>
<dbReference type="CDD" id="cd00084">
    <property type="entry name" value="HMG-box_SF"/>
    <property type="match status" value="1"/>
</dbReference>
<feature type="compositionally biased region" description="Polar residues" evidence="1">
    <location>
        <begin position="193"/>
        <end position="205"/>
    </location>
</feature>
<dbReference type="Gene3D" id="1.10.30.10">
    <property type="entry name" value="High mobility group box domain"/>
    <property type="match status" value="1"/>
</dbReference>
<name>A0A9W8I3N1_9FUNG</name>
<feature type="domain" description="YABBY protein C-terminal" evidence="2">
    <location>
        <begin position="14"/>
        <end position="56"/>
    </location>
</feature>
<dbReference type="InterPro" id="IPR056775">
    <property type="entry name" value="YABBY_C"/>
</dbReference>
<dbReference type="AlphaFoldDB" id="A0A9W8I3N1"/>
<feature type="compositionally biased region" description="Basic and acidic residues" evidence="1">
    <location>
        <begin position="1"/>
        <end position="11"/>
    </location>
</feature>
<reference evidence="3" key="1">
    <citation type="submission" date="2022-07" db="EMBL/GenBank/DDBJ databases">
        <title>Phylogenomic reconstructions and comparative analyses of Kickxellomycotina fungi.</title>
        <authorList>
            <person name="Reynolds N.K."/>
            <person name="Stajich J.E."/>
            <person name="Barry K."/>
            <person name="Grigoriev I.V."/>
            <person name="Crous P."/>
            <person name="Smith M.E."/>
        </authorList>
    </citation>
    <scope>NUCLEOTIDE SEQUENCE</scope>
    <source>
        <strain evidence="3">NRRL 1566</strain>
    </source>
</reference>
<sequence length="236" mass="24639">MGKAKSSERRGKPNTSPYHVFFQRELKRVKQENPNMTHKEAFKQAGLNWKNSPENPKNQQAGASAPSTDQLPAGSSEKAPQAPAAASLESFGPSSEQQAQTTPFAPSTSNDAKGDALAPPPKLPSPQKEQSAAANPQELPAKEHPASAVVTSADTETAETKPAETKSTEMKPITESNSAKANSAEGAFVLHADTSSGNHASNTAENQERNKRPGVSTSGISSMAAHSVSGTLTAAK</sequence>
<evidence type="ECO:0000256" key="1">
    <source>
        <dbReference type="SAM" id="MobiDB-lite"/>
    </source>
</evidence>
<organism evidence="3 4">
    <name type="scientific">Coemansia brasiliensis</name>
    <dbReference type="NCBI Taxonomy" id="2650707"/>
    <lineage>
        <taxon>Eukaryota</taxon>
        <taxon>Fungi</taxon>
        <taxon>Fungi incertae sedis</taxon>
        <taxon>Zoopagomycota</taxon>
        <taxon>Kickxellomycotina</taxon>
        <taxon>Kickxellomycetes</taxon>
        <taxon>Kickxellales</taxon>
        <taxon>Kickxellaceae</taxon>
        <taxon>Coemansia</taxon>
    </lineage>
</organism>
<feature type="compositionally biased region" description="Polar residues" evidence="1">
    <location>
        <begin position="92"/>
        <end position="111"/>
    </location>
</feature>
<protein>
    <recommendedName>
        <fullName evidence="2">YABBY protein C-terminal domain-containing protein</fullName>
    </recommendedName>
</protein>
<feature type="compositionally biased region" description="Polar residues" evidence="1">
    <location>
        <begin position="49"/>
        <end position="70"/>
    </location>
</feature>
<gene>
    <name evidence="3" type="ORF">IWW36_004398</name>
</gene>
<accession>A0A9W8I3N1</accession>
<dbReference type="Proteomes" id="UP001139887">
    <property type="component" value="Unassembled WGS sequence"/>
</dbReference>
<dbReference type="EMBL" id="JANBUW010000563">
    <property type="protein sequence ID" value="KAJ2846345.1"/>
    <property type="molecule type" value="Genomic_DNA"/>
</dbReference>
<dbReference type="OrthoDB" id="667577at2759"/>
<proteinExistence type="predicted"/>
<evidence type="ECO:0000313" key="3">
    <source>
        <dbReference type="EMBL" id="KAJ2846345.1"/>
    </source>
</evidence>
<evidence type="ECO:0000259" key="2">
    <source>
        <dbReference type="Pfam" id="PF04690"/>
    </source>
</evidence>
<dbReference type="SUPFAM" id="SSF47095">
    <property type="entry name" value="HMG-box"/>
    <property type="match status" value="1"/>
</dbReference>
<feature type="region of interest" description="Disordered" evidence="1">
    <location>
        <begin position="1"/>
        <end position="236"/>
    </location>
</feature>
<dbReference type="Pfam" id="PF04690">
    <property type="entry name" value="YABBY"/>
    <property type="match status" value="1"/>
</dbReference>
<dbReference type="InterPro" id="IPR036910">
    <property type="entry name" value="HMG_box_dom_sf"/>
</dbReference>
<feature type="compositionally biased region" description="Basic and acidic residues" evidence="1">
    <location>
        <begin position="158"/>
        <end position="169"/>
    </location>
</feature>